<proteinExistence type="predicted"/>
<protein>
    <recommendedName>
        <fullName evidence="3">Transporter</fullName>
    </recommendedName>
</protein>
<dbReference type="Proteomes" id="UP000000576">
    <property type="component" value="Chromosome"/>
</dbReference>
<reference evidence="1 2" key="1">
    <citation type="journal article" date="2002" name="Nature">
        <title>Comparison of the genomes of two Xanthomonas pathogens with differing host specificities.</title>
        <authorList>
            <person name="da Silva A.C."/>
            <person name="Ferro J.A."/>
            <person name="Reinach F.C."/>
            <person name="Farah C.S."/>
            <person name="Furlan L.R."/>
            <person name="Quaggio R.B."/>
            <person name="Monteiro-Vitorello C.B."/>
            <person name="Van Sluys M.A."/>
            <person name="Almeida N.F."/>
            <person name="Alves L.M."/>
            <person name="do Amaral A.M."/>
            <person name="Bertolini M.C."/>
            <person name="Camargo L.E."/>
            <person name="Camarotte G."/>
            <person name="Cannavan F."/>
            <person name="Cardozo J."/>
            <person name="Chambergo F."/>
            <person name="Ciapina L.P."/>
            <person name="Cicarelli R.M."/>
            <person name="Coutinho L.L."/>
            <person name="Cursino-Santos J.R."/>
            <person name="El-Dorry H."/>
            <person name="Faria J.B."/>
            <person name="Ferreira A.J."/>
            <person name="Ferreira R.C."/>
            <person name="Ferro M.I."/>
            <person name="Formighieri E.F."/>
            <person name="Franco M.C."/>
            <person name="Greggio C.C."/>
            <person name="Gruber A."/>
            <person name="Katsuyama A.M."/>
            <person name="Kishi L.T."/>
            <person name="Leite R.P."/>
            <person name="Lemos E.G."/>
            <person name="Lemos M.V."/>
            <person name="Locali E.C."/>
            <person name="Machado M.A."/>
            <person name="Madeira A.M."/>
            <person name="Martinez-Rossi N.M."/>
            <person name="Martins E.C."/>
            <person name="Meidanis J."/>
            <person name="Menck C.F."/>
            <person name="Miyaki C.Y."/>
            <person name="Moon D.H."/>
            <person name="Moreira L.M."/>
            <person name="Novo M.T."/>
            <person name="Okura V.K."/>
            <person name="Oliveira M.C."/>
            <person name="Oliveira V.R."/>
            <person name="Pereira H.A."/>
            <person name="Rossi A."/>
            <person name="Sena J.A."/>
            <person name="Silva C."/>
            <person name="de Souza R.F."/>
            <person name="Spinola L.A."/>
            <person name="Takita M.A."/>
            <person name="Tamura R.E."/>
            <person name="Teixeira E.C."/>
            <person name="Tezza R.I."/>
            <person name="Trindade dos Santos M."/>
            <person name="Truffi D."/>
            <person name="Tsai S.M."/>
            <person name="White F.F."/>
            <person name="Setubal J.C."/>
            <person name="Kitajima J.P."/>
        </authorList>
    </citation>
    <scope>NUCLEOTIDE SEQUENCE [LARGE SCALE GENOMIC DNA]</scope>
    <source>
        <strain evidence="1 2">306</strain>
    </source>
</reference>
<dbReference type="Pfam" id="PF13557">
    <property type="entry name" value="Phenol_MetA_deg"/>
    <property type="match status" value="1"/>
</dbReference>
<evidence type="ECO:0000313" key="2">
    <source>
        <dbReference type="Proteomes" id="UP000000576"/>
    </source>
</evidence>
<dbReference type="AlphaFoldDB" id="A0AAI8ESM4"/>
<evidence type="ECO:0008006" key="3">
    <source>
        <dbReference type="Google" id="ProtNLM"/>
    </source>
</evidence>
<dbReference type="InterPro" id="IPR025737">
    <property type="entry name" value="FApF"/>
</dbReference>
<accession>A0AAI8ESM4</accession>
<name>A0AAI8ESM4_XANAC</name>
<dbReference type="EMBL" id="AE008923">
    <property type="protein sequence ID" value="AAM36760.1"/>
    <property type="molecule type" value="Genomic_DNA"/>
</dbReference>
<organism evidence="1 2">
    <name type="scientific">Xanthomonas axonopodis pv. citri (strain 306)</name>
    <dbReference type="NCBI Taxonomy" id="190486"/>
    <lineage>
        <taxon>Bacteria</taxon>
        <taxon>Pseudomonadati</taxon>
        <taxon>Pseudomonadota</taxon>
        <taxon>Gammaproteobacteria</taxon>
        <taxon>Lysobacterales</taxon>
        <taxon>Lysobacteraceae</taxon>
        <taxon>Xanthomonas</taxon>
    </lineage>
</organism>
<gene>
    <name evidence="1" type="ordered locus">XAC1898</name>
</gene>
<evidence type="ECO:0000313" key="1">
    <source>
        <dbReference type="EMBL" id="AAM36760.1"/>
    </source>
</evidence>
<dbReference type="KEGG" id="xac:XAC1898"/>
<sequence>MAGFLTAPCAVDASVHKRHRTYAALPAFHSCIRHGASGRAAHALPFRPSDAHQESCSVAVRVDDIDCLRPTAAAGPAMHACCCSQHSHACIRIFVPAGCHARDAMKPSVIASCFVLLGMMGQARAEDPIATDRPDFVESSLTVGDRRVQVETSVAWERDDAVDAYSTPTLLRYGLGQTWELRMETDGWQRIDLPGDAQVSGMSDVSLGIKHHLASSDDGKTSLAWLLHVDLPSGAQALRGHGARPSFRLVAEWELSDSISAGMMPGVIWDDDGQGNRYTAGIFGAVLGKAWNDRVRSFVEVALPQIANSDDGGTVALLDIGSAWLLSNDVQLDAVYSRGLNDRSPDHALGVGLSFRF</sequence>